<dbReference type="AlphaFoldDB" id="A0A1W2TVY9"/>
<accession>A0A1W2TVY9</accession>
<dbReference type="InterPro" id="IPR011990">
    <property type="entry name" value="TPR-like_helical_dom_sf"/>
</dbReference>
<dbReference type="PROSITE" id="PS50005">
    <property type="entry name" value="TPR"/>
    <property type="match status" value="1"/>
</dbReference>
<dbReference type="EMBL" id="DF977539">
    <property type="protein sequence ID" value="GAP92781.2"/>
    <property type="molecule type" value="Genomic_DNA"/>
</dbReference>
<dbReference type="OMA" id="KMYTLAI"/>
<sequence length="217" mass="23277">MSDMDTFTLLPLQIDPQTKAISTASGSRTLQKELEALNSLHRALLGPEATPQGVPPPPMPVNPKRTANVTKLRESGNAEQRKGRHAEAAKLYGLGLQMALARPSWEPRGLVAEEVAGLYANRAQALMALGDWPAAAVDAEASVEAKRVANPKAWWRRGKCLAEMGRLREAREWVRRALETEGDEPELRALLADVEARIEKGSAEKGAAAAAGAASSS</sequence>
<gene>
    <name evidence="2" type="ORF">SAMD00023353_9400120</name>
</gene>
<dbReference type="GO" id="GO:0051879">
    <property type="term" value="F:Hsp90 protein binding"/>
    <property type="evidence" value="ECO:0007669"/>
    <property type="project" value="TreeGrafter"/>
</dbReference>
<dbReference type="GO" id="GO:0030544">
    <property type="term" value="F:Hsp70 protein binding"/>
    <property type="evidence" value="ECO:0007669"/>
    <property type="project" value="TreeGrafter"/>
</dbReference>
<dbReference type="STRING" id="77044.A0A1W2TVY9"/>
<dbReference type="GO" id="GO:0005829">
    <property type="term" value="C:cytosol"/>
    <property type="evidence" value="ECO:0007669"/>
    <property type="project" value="TreeGrafter"/>
</dbReference>
<reference evidence="2" key="1">
    <citation type="submission" date="2016-03" db="EMBL/GenBank/DDBJ databases">
        <title>Draft genome sequence of Rosellinia necatrix.</title>
        <authorList>
            <person name="Kanematsu S."/>
        </authorList>
    </citation>
    <scope>NUCLEOTIDE SEQUENCE [LARGE SCALE GENOMIC DNA]</scope>
    <source>
        <strain evidence="2">W97</strain>
    </source>
</reference>
<protein>
    <submittedName>
        <fullName evidence="2">Putative translocation protein sec72</fullName>
    </submittedName>
</protein>
<dbReference type="OrthoDB" id="433738at2759"/>
<keyword evidence="1" id="KW-0802">TPR repeat</keyword>
<dbReference type="SUPFAM" id="SSF48452">
    <property type="entry name" value="TPR-like"/>
    <property type="match status" value="1"/>
</dbReference>
<evidence type="ECO:0000313" key="2">
    <source>
        <dbReference type="EMBL" id="GAP92781.2"/>
    </source>
</evidence>
<dbReference type="GO" id="GO:0006457">
    <property type="term" value="P:protein folding"/>
    <property type="evidence" value="ECO:0007669"/>
    <property type="project" value="TreeGrafter"/>
</dbReference>
<proteinExistence type="predicted"/>
<dbReference type="SMART" id="SM00028">
    <property type="entry name" value="TPR"/>
    <property type="match status" value="2"/>
</dbReference>
<dbReference type="Pfam" id="PF14559">
    <property type="entry name" value="TPR_19"/>
    <property type="match status" value="1"/>
</dbReference>
<dbReference type="Gene3D" id="1.25.40.10">
    <property type="entry name" value="Tetratricopeptide repeat domain"/>
    <property type="match status" value="1"/>
</dbReference>
<dbReference type="PANTHER" id="PTHR46035:SF3">
    <property type="entry name" value="TRANSLOCATION PROTEIN SEC72"/>
    <property type="match status" value="1"/>
</dbReference>
<name>A0A1W2TVY9_ROSNE</name>
<feature type="repeat" description="TPR" evidence="1">
    <location>
        <begin position="151"/>
        <end position="184"/>
    </location>
</feature>
<dbReference type="InterPro" id="IPR019734">
    <property type="entry name" value="TPR_rpt"/>
</dbReference>
<dbReference type="Proteomes" id="UP000054516">
    <property type="component" value="Unassembled WGS sequence"/>
</dbReference>
<evidence type="ECO:0000256" key="1">
    <source>
        <dbReference type="PROSITE-ProRule" id="PRU00339"/>
    </source>
</evidence>
<evidence type="ECO:0000313" key="3">
    <source>
        <dbReference type="Proteomes" id="UP000054516"/>
    </source>
</evidence>
<organism evidence="2">
    <name type="scientific">Rosellinia necatrix</name>
    <name type="common">White root-rot fungus</name>
    <dbReference type="NCBI Taxonomy" id="77044"/>
    <lineage>
        <taxon>Eukaryota</taxon>
        <taxon>Fungi</taxon>
        <taxon>Dikarya</taxon>
        <taxon>Ascomycota</taxon>
        <taxon>Pezizomycotina</taxon>
        <taxon>Sordariomycetes</taxon>
        <taxon>Xylariomycetidae</taxon>
        <taxon>Xylariales</taxon>
        <taxon>Xylariaceae</taxon>
        <taxon>Rosellinia</taxon>
    </lineage>
</organism>
<keyword evidence="3" id="KW-1185">Reference proteome</keyword>
<dbReference type="PANTHER" id="PTHR46035">
    <property type="entry name" value="TETRATRICOPEPTIDE REPEAT PROTEIN 4"/>
    <property type="match status" value="1"/>
</dbReference>
<dbReference type="GO" id="GO:0005634">
    <property type="term" value="C:nucleus"/>
    <property type="evidence" value="ECO:0007669"/>
    <property type="project" value="TreeGrafter"/>
</dbReference>